<dbReference type="KEGG" id="rjg:CCGE525_14820"/>
<dbReference type="GO" id="GO:0005886">
    <property type="term" value="C:plasma membrane"/>
    <property type="evidence" value="ECO:0007669"/>
    <property type="project" value="UniProtKB-SubCell"/>
</dbReference>
<evidence type="ECO:0000256" key="3">
    <source>
        <dbReference type="ARBA" id="ARBA00022692"/>
    </source>
</evidence>
<dbReference type="InterPro" id="IPR020846">
    <property type="entry name" value="MFS_dom"/>
</dbReference>
<dbReference type="OrthoDB" id="9810111at2"/>
<dbReference type="PANTHER" id="PTHR43124">
    <property type="entry name" value="PURINE EFFLUX PUMP PBUE"/>
    <property type="match status" value="1"/>
</dbReference>
<evidence type="ECO:0000313" key="8">
    <source>
        <dbReference type="EMBL" id="AYG59939.1"/>
    </source>
</evidence>
<keyword evidence="3 6" id="KW-0812">Transmembrane</keyword>
<dbReference type="PROSITE" id="PS50850">
    <property type="entry name" value="MFS"/>
    <property type="match status" value="1"/>
</dbReference>
<dbReference type="InterPro" id="IPR011701">
    <property type="entry name" value="MFS"/>
</dbReference>
<feature type="transmembrane region" description="Helical" evidence="6">
    <location>
        <begin position="329"/>
        <end position="346"/>
    </location>
</feature>
<evidence type="ECO:0000256" key="2">
    <source>
        <dbReference type="ARBA" id="ARBA00022475"/>
    </source>
</evidence>
<name>A0A387FN92_9HYPH</name>
<dbReference type="SUPFAM" id="SSF103473">
    <property type="entry name" value="MFS general substrate transporter"/>
    <property type="match status" value="1"/>
</dbReference>
<dbReference type="PANTHER" id="PTHR43124:SF10">
    <property type="entry name" value="PURINE EFFLUX PUMP PBUE"/>
    <property type="match status" value="1"/>
</dbReference>
<dbReference type="EMBL" id="CP032694">
    <property type="protein sequence ID" value="AYG59939.1"/>
    <property type="molecule type" value="Genomic_DNA"/>
</dbReference>
<reference evidence="8 9" key="1">
    <citation type="submission" date="2018-10" db="EMBL/GenBank/DDBJ databases">
        <title>Rhizobium etli, R. leguminosarum and a new Rhizobium genospecies from Phaseolus dumosus.</title>
        <authorList>
            <person name="Ramirez-Puebla S.T."/>
            <person name="Rogel-Hernandez M.A."/>
            <person name="Guerrero G."/>
            <person name="Ormeno-Orrillo E."/>
            <person name="Martinez-Romero J.C."/>
            <person name="Negrete-Yankelevich S."/>
            <person name="Martinez-Romero E."/>
        </authorList>
    </citation>
    <scope>NUCLEOTIDE SEQUENCE [LARGE SCALE GENOMIC DNA]</scope>
    <source>
        <strain evidence="8 9">CCGE525</strain>
    </source>
</reference>
<proteinExistence type="predicted"/>
<feature type="transmembrane region" description="Helical" evidence="6">
    <location>
        <begin position="394"/>
        <end position="415"/>
    </location>
</feature>
<evidence type="ECO:0000259" key="7">
    <source>
        <dbReference type="PROSITE" id="PS50850"/>
    </source>
</evidence>
<dbReference type="GO" id="GO:0022857">
    <property type="term" value="F:transmembrane transporter activity"/>
    <property type="evidence" value="ECO:0007669"/>
    <property type="project" value="InterPro"/>
</dbReference>
<keyword evidence="9" id="KW-1185">Reference proteome</keyword>
<dbReference type="AlphaFoldDB" id="A0A387FN92"/>
<protein>
    <submittedName>
        <fullName evidence="8">MFS transporter</fullName>
    </submittedName>
</protein>
<evidence type="ECO:0000256" key="4">
    <source>
        <dbReference type="ARBA" id="ARBA00022989"/>
    </source>
</evidence>
<feature type="transmembrane region" description="Helical" evidence="6">
    <location>
        <begin position="75"/>
        <end position="96"/>
    </location>
</feature>
<dbReference type="CDD" id="cd17324">
    <property type="entry name" value="MFS_NepI_like"/>
    <property type="match status" value="1"/>
</dbReference>
<dbReference type="Pfam" id="PF07690">
    <property type="entry name" value="MFS_1"/>
    <property type="match status" value="1"/>
</dbReference>
<organism evidence="8 9">
    <name type="scientific">Rhizobium jaguaris</name>
    <dbReference type="NCBI Taxonomy" id="1312183"/>
    <lineage>
        <taxon>Bacteria</taxon>
        <taxon>Pseudomonadati</taxon>
        <taxon>Pseudomonadota</taxon>
        <taxon>Alphaproteobacteria</taxon>
        <taxon>Hyphomicrobiales</taxon>
        <taxon>Rhizobiaceae</taxon>
        <taxon>Rhizobium/Agrobacterium group</taxon>
        <taxon>Rhizobium</taxon>
    </lineage>
</organism>
<evidence type="ECO:0000313" key="9">
    <source>
        <dbReference type="Proteomes" id="UP000282195"/>
    </source>
</evidence>
<feature type="transmembrane region" description="Helical" evidence="6">
    <location>
        <begin position="304"/>
        <end position="323"/>
    </location>
</feature>
<feature type="transmembrane region" description="Helical" evidence="6">
    <location>
        <begin position="366"/>
        <end position="388"/>
    </location>
</feature>
<comment type="subcellular location">
    <subcellularLocation>
        <location evidence="1">Cell membrane</location>
        <topology evidence="1">Multi-pass membrane protein</topology>
    </subcellularLocation>
</comment>
<feature type="transmembrane region" description="Helical" evidence="6">
    <location>
        <begin position="103"/>
        <end position="127"/>
    </location>
</feature>
<feature type="transmembrane region" description="Helical" evidence="6">
    <location>
        <begin position="38"/>
        <end position="63"/>
    </location>
</feature>
<dbReference type="Gene3D" id="1.20.1250.20">
    <property type="entry name" value="MFS general substrate transporter like domains"/>
    <property type="match status" value="1"/>
</dbReference>
<dbReference type="RefSeq" id="WP_120704937.1">
    <property type="nucleotide sequence ID" value="NZ_CP032694.1"/>
</dbReference>
<accession>A0A387FN92</accession>
<evidence type="ECO:0000256" key="6">
    <source>
        <dbReference type="SAM" id="Phobius"/>
    </source>
</evidence>
<sequence>MSASSDCAVTADTSTSGSAKHCRNQATLAKPDYDRGTLYTLALGTFAVGTEGFMIAAILPSIATSLGTSVQAAGQLVTIFALTYALSSPILTALTAAWPRRRLLMVSLAGFVVANLIAAAAPGYWWLAGARVLLAFAAGLYVPNANAVASALAPAAYRGRALAIVNGGITVAVALGVPAGALVGAHFGWRATFVGVAGLSAIALSVLGIRLPREIAASAPAGLRERLSVAVMPGVFSALLTTTLWATGAYVVYTYVSPFLVSAADLAPEQAGLVLTLLGICAIGGVTLGGHANDRFGTRRAQAVALPISALTFASLTMVALIWAPHALLAILPLVALWGLSAWSFFPPQQARLVGVAGLSHTPVVLSLNASFMYLGFSLGAILGSVVITLASVAWIGAAGAACMLCAIAVSAFAWRRDRT</sequence>
<feature type="transmembrane region" description="Helical" evidence="6">
    <location>
        <begin position="273"/>
        <end position="292"/>
    </location>
</feature>
<dbReference type="Proteomes" id="UP000282195">
    <property type="component" value="Chromosome"/>
</dbReference>
<feature type="transmembrane region" description="Helical" evidence="6">
    <location>
        <begin position="187"/>
        <end position="209"/>
    </location>
</feature>
<feature type="transmembrane region" description="Helical" evidence="6">
    <location>
        <begin position="133"/>
        <end position="154"/>
    </location>
</feature>
<dbReference type="InterPro" id="IPR050189">
    <property type="entry name" value="MFS_Efflux_Transporters"/>
</dbReference>
<feature type="transmembrane region" description="Helical" evidence="6">
    <location>
        <begin position="161"/>
        <end position="181"/>
    </location>
</feature>
<evidence type="ECO:0000256" key="5">
    <source>
        <dbReference type="ARBA" id="ARBA00023136"/>
    </source>
</evidence>
<dbReference type="InterPro" id="IPR036259">
    <property type="entry name" value="MFS_trans_sf"/>
</dbReference>
<keyword evidence="5 6" id="KW-0472">Membrane</keyword>
<feature type="transmembrane region" description="Helical" evidence="6">
    <location>
        <begin position="230"/>
        <end position="253"/>
    </location>
</feature>
<evidence type="ECO:0000256" key="1">
    <source>
        <dbReference type="ARBA" id="ARBA00004651"/>
    </source>
</evidence>
<feature type="domain" description="Major facilitator superfamily (MFS) profile" evidence="7">
    <location>
        <begin position="37"/>
        <end position="419"/>
    </location>
</feature>
<gene>
    <name evidence="8" type="ORF">CCGE525_14820</name>
</gene>
<keyword evidence="2" id="KW-1003">Cell membrane</keyword>
<keyword evidence="4 6" id="KW-1133">Transmembrane helix</keyword>